<name>A0A2R4MER6_9HYPH</name>
<dbReference type="EMBL" id="CP021330">
    <property type="protein sequence ID" value="AVX04538.1"/>
    <property type="molecule type" value="Genomic_DNA"/>
</dbReference>
<dbReference type="GO" id="GO:0008146">
    <property type="term" value="F:sulfotransferase activity"/>
    <property type="evidence" value="ECO:0007669"/>
    <property type="project" value="InterPro"/>
</dbReference>
<dbReference type="Gene3D" id="3.40.50.300">
    <property type="entry name" value="P-loop containing nucleotide triphosphate hydrolases"/>
    <property type="match status" value="1"/>
</dbReference>
<sequence>MSEAKGRPLFWIASYPHSGDLAVRSFLQQAAKIKGYRPNEPASLEYINRDVPWDTDVWFYREVIGKAPSEMSEPEIAAARPKIHDYLSKKYPGLPFVKTHAVRAEFHDVLSINTKVSGGSVYLIRNPLNLVMAFAYAGKKQPLDAIKLLATTEYRQPTTAQNALEPWGSWSENVQSWTEPTLAHDLVVRFEDLLNDPHAQFKRLADHMRLGLDPKELKTAADEAVKAVGFAGQKASNEPWKKGLSPAYARAVLEVHAQQMVRFGYLTNEVLNFAEVERETVLRSSAALRQMEAANMNVAH</sequence>
<gene>
    <name evidence="2" type="ORF">MXMO3_02014</name>
</gene>
<dbReference type="InterPro" id="IPR000863">
    <property type="entry name" value="Sulfotransferase_dom"/>
</dbReference>
<dbReference type="STRING" id="1122213.GCA_000423365_02312"/>
<dbReference type="Pfam" id="PF00685">
    <property type="entry name" value="Sulfotransfer_1"/>
    <property type="match status" value="1"/>
</dbReference>
<proteinExistence type="predicted"/>
<accession>A0A2R4MER6</accession>
<evidence type="ECO:0000313" key="2">
    <source>
        <dbReference type="EMBL" id="AVX04538.1"/>
    </source>
</evidence>
<dbReference type="RefSeq" id="WP_117395775.1">
    <property type="nucleotide sequence ID" value="NZ_CP021330.1"/>
</dbReference>
<reference evidence="2 3" key="1">
    <citation type="submission" date="2017-05" db="EMBL/GenBank/DDBJ databases">
        <title>Genome Analysis of Maritalea myrionectae HL2708#5.</title>
        <authorList>
            <consortium name="Cotde Inc.-PKNU"/>
            <person name="Jang D."/>
            <person name="Oh H.-M."/>
        </authorList>
    </citation>
    <scope>NUCLEOTIDE SEQUENCE [LARGE SCALE GENOMIC DNA]</scope>
    <source>
        <strain evidence="2 3">HL2708#5</strain>
    </source>
</reference>
<evidence type="ECO:0000313" key="3">
    <source>
        <dbReference type="Proteomes" id="UP000258927"/>
    </source>
</evidence>
<evidence type="ECO:0000259" key="1">
    <source>
        <dbReference type="Pfam" id="PF00685"/>
    </source>
</evidence>
<keyword evidence="3" id="KW-1185">Reference proteome</keyword>
<dbReference type="InterPro" id="IPR027417">
    <property type="entry name" value="P-loop_NTPase"/>
</dbReference>
<dbReference type="SUPFAM" id="SSF52540">
    <property type="entry name" value="P-loop containing nucleoside triphosphate hydrolases"/>
    <property type="match status" value="1"/>
</dbReference>
<organism evidence="2 3">
    <name type="scientific">Maritalea myrionectae</name>
    <dbReference type="NCBI Taxonomy" id="454601"/>
    <lineage>
        <taxon>Bacteria</taxon>
        <taxon>Pseudomonadati</taxon>
        <taxon>Pseudomonadota</taxon>
        <taxon>Alphaproteobacteria</taxon>
        <taxon>Hyphomicrobiales</taxon>
        <taxon>Devosiaceae</taxon>
        <taxon>Maritalea</taxon>
    </lineage>
</organism>
<dbReference type="Proteomes" id="UP000258927">
    <property type="component" value="Chromosome"/>
</dbReference>
<dbReference type="KEGG" id="mmyr:MXMO3_02014"/>
<dbReference type="AlphaFoldDB" id="A0A2R4MER6"/>
<protein>
    <recommendedName>
        <fullName evidence="1">Sulfotransferase domain-containing protein</fullName>
    </recommendedName>
</protein>
<feature type="domain" description="Sulfotransferase" evidence="1">
    <location>
        <begin position="10"/>
        <end position="220"/>
    </location>
</feature>